<dbReference type="AlphaFoldDB" id="A0A2G7ELX8"/>
<proteinExistence type="predicted"/>
<evidence type="ECO:0008006" key="3">
    <source>
        <dbReference type="Google" id="ProtNLM"/>
    </source>
</evidence>
<protein>
    <recommendedName>
        <fullName evidence="3">Fungal-type protein kinase domain-containing protein</fullName>
    </recommendedName>
</protein>
<evidence type="ECO:0000313" key="2">
    <source>
        <dbReference type="Proteomes" id="UP000231358"/>
    </source>
</evidence>
<organism evidence="1 2">
    <name type="scientific">Aspergillus arachidicola</name>
    <dbReference type="NCBI Taxonomy" id="656916"/>
    <lineage>
        <taxon>Eukaryota</taxon>
        <taxon>Fungi</taxon>
        <taxon>Dikarya</taxon>
        <taxon>Ascomycota</taxon>
        <taxon>Pezizomycotina</taxon>
        <taxon>Eurotiomycetes</taxon>
        <taxon>Eurotiomycetidae</taxon>
        <taxon>Eurotiales</taxon>
        <taxon>Aspergillaceae</taxon>
        <taxon>Aspergillus</taxon>
        <taxon>Aspergillus subgen. Circumdati</taxon>
    </lineage>
</organism>
<dbReference type="Proteomes" id="UP000231358">
    <property type="component" value="Unassembled WGS sequence"/>
</dbReference>
<reference evidence="1 2" key="1">
    <citation type="submission" date="2017-05" db="EMBL/GenBank/DDBJ databases">
        <title>Genome sequence for an aflatoxigenic pathogen of Argentinian peanut, Aspergillus arachidicola.</title>
        <authorList>
            <person name="Moore G."/>
            <person name="Beltz S.B."/>
            <person name="Mack B.M."/>
        </authorList>
    </citation>
    <scope>NUCLEOTIDE SEQUENCE [LARGE SCALE GENOMIC DNA]</scope>
    <source>
        <strain evidence="1 2">CBS 117610</strain>
    </source>
</reference>
<dbReference type="EMBL" id="NEXV01000735">
    <property type="protein sequence ID" value="PIG69384.1"/>
    <property type="molecule type" value="Genomic_DNA"/>
</dbReference>
<sequence length="303" mass="34575">MARNPLPTTEREWDRYARAHKVKKQSLWQNTKLHPASKVSYKNFLLFRTIVPAIVPPSRLSNQTLGIQHLMAQADQILSDPAFRAYISDVTTRRAQPSWNAPWGGNDRLFRVPAIQQQQVIQDTAQYGSVRSEASVNTSFISFLQAIADLVPQSRRPWSADRIMLTADFSTPRRERQFVAYTDGQLEDTSSREILALVECKRSRRQRHSPAVDMQEVAQMVAWVKEHPGGPGGNRRVLVSDDGTEIYISVFRYDQAWIRYLNGGPGSITHAGFAYMQRYGPWKIQVARDLTHFARIIIALLLL</sequence>
<gene>
    <name evidence="1" type="ORF">AARAC_010212</name>
</gene>
<name>A0A2G7ELX8_9EURO</name>
<keyword evidence="2" id="KW-1185">Reference proteome</keyword>
<comment type="caution">
    <text evidence="1">The sequence shown here is derived from an EMBL/GenBank/DDBJ whole genome shotgun (WGS) entry which is preliminary data.</text>
</comment>
<accession>A0A2G7ELX8</accession>
<evidence type="ECO:0000313" key="1">
    <source>
        <dbReference type="EMBL" id="PIG69384.1"/>
    </source>
</evidence>
<dbReference type="STRING" id="656916.A0A2G7ELX8"/>